<dbReference type="EMBL" id="AORC01000009">
    <property type="protein sequence ID" value="EYT49429.1"/>
    <property type="molecule type" value="Genomic_DNA"/>
</dbReference>
<evidence type="ECO:0000259" key="3">
    <source>
        <dbReference type="Pfam" id="PF21922"/>
    </source>
</evidence>
<sequence length="481" mass="50710">MNKPLRHVWLVVSLLFLLLFTSTTYFQVVAQGRLNADGRNVRTIYNEFGRHRGPIVVDGTAIAASVESGDTYGYLRTYDPGAMYAPVTGYYSVIYGFSGIERALNDTLSGDADALFYQRISDILSGEQGQGATVELTVDSKAQQAAWEALGDQRGAVVALDPGTGAVLAMVSTPSYDPNRLASHSSSEVQAAWKELNEDPSRPMTNRATGGDLYPPGSAFKLVVAASALDSGQYTPDTVIPGPGVYQLPNSSSQMNNHAGGDQTPCGPDDSSTLSDALRQSCNTSFALLGQELGEDQLRGTAEKFGFGARLEIPLAVTPSTIGTDLDGAQLATTSIGQYETRVTPVQMAMVASAFANDGVVMEPQLIRSVRTSDLSSIAELTPREVGQPVTASGAAQMRQMMIEAVENGTGSAARIDGAEVGGKTGTAQWGEGRAPHSWFVGYAQMGEREVAIAVLVEEGGYGSRVAAPIAQDVMEAVITG</sequence>
<dbReference type="Gene3D" id="3.40.710.10">
    <property type="entry name" value="DD-peptidase/beta-lactamase superfamily"/>
    <property type="match status" value="1"/>
</dbReference>
<dbReference type="SUPFAM" id="SSF56519">
    <property type="entry name" value="Penicillin binding protein dimerisation domain"/>
    <property type="match status" value="1"/>
</dbReference>
<evidence type="ECO:0000259" key="2">
    <source>
        <dbReference type="Pfam" id="PF00905"/>
    </source>
</evidence>
<dbReference type="STRING" id="1249481.D641_0108375"/>
<keyword evidence="4" id="KW-0131">Cell cycle</keyword>
<dbReference type="RefSeq" id="WP_017823207.1">
    <property type="nucleotide sequence ID" value="NZ_AORC01000009.1"/>
</dbReference>
<reference evidence="4 5" key="1">
    <citation type="journal article" date="2013" name="Genome Announc.">
        <title>Draft genome sequence of an Actinobacterium, Brachybacterium muris strain UCD-AY4.</title>
        <authorList>
            <person name="Lo J.R."/>
            <person name="Lang J.M."/>
            <person name="Darling A.E."/>
            <person name="Eisen J.A."/>
            <person name="Coil D.A."/>
        </authorList>
    </citation>
    <scope>NUCLEOTIDE SEQUENCE [LARGE SCALE GENOMIC DNA]</scope>
    <source>
        <strain evidence="4 5">UCD-AY4</strain>
    </source>
</reference>
<dbReference type="GO" id="GO:0071972">
    <property type="term" value="F:peptidoglycan L,D-transpeptidase activity"/>
    <property type="evidence" value="ECO:0007669"/>
    <property type="project" value="TreeGrafter"/>
</dbReference>
<dbReference type="PANTHER" id="PTHR30627:SF24">
    <property type="entry name" value="PENICILLIN-BINDING PROTEIN 4B"/>
    <property type="match status" value="1"/>
</dbReference>
<evidence type="ECO:0000256" key="1">
    <source>
        <dbReference type="SAM" id="MobiDB-lite"/>
    </source>
</evidence>
<dbReference type="GO" id="GO:0071555">
    <property type="term" value="P:cell wall organization"/>
    <property type="evidence" value="ECO:0007669"/>
    <property type="project" value="TreeGrafter"/>
</dbReference>
<dbReference type="InterPro" id="IPR001460">
    <property type="entry name" value="PCN-bd_Tpept"/>
</dbReference>
<dbReference type="Gene3D" id="3.90.1310.10">
    <property type="entry name" value="Penicillin-binding protein 2a (Domain 2)"/>
    <property type="match status" value="1"/>
</dbReference>
<dbReference type="SUPFAM" id="SSF56601">
    <property type="entry name" value="beta-lactamase/transpeptidase-like"/>
    <property type="match status" value="1"/>
</dbReference>
<dbReference type="Proteomes" id="UP000019754">
    <property type="component" value="Unassembled WGS sequence"/>
</dbReference>
<keyword evidence="4" id="KW-0132">Cell division</keyword>
<dbReference type="AlphaFoldDB" id="A0A022L0M2"/>
<feature type="domain" description="Penicillin-binding protein transpeptidase" evidence="2">
    <location>
        <begin position="155"/>
        <end position="476"/>
    </location>
</feature>
<dbReference type="PANTHER" id="PTHR30627">
    <property type="entry name" value="PEPTIDOGLYCAN D,D-TRANSPEPTIDASE"/>
    <property type="match status" value="1"/>
</dbReference>
<protein>
    <submittedName>
        <fullName evidence="4">Cell division protein FtsI</fullName>
    </submittedName>
</protein>
<gene>
    <name evidence="4" type="ORF">D641_0108375</name>
</gene>
<dbReference type="Pfam" id="PF21922">
    <property type="entry name" value="PBP_dimer_2"/>
    <property type="match status" value="1"/>
</dbReference>
<dbReference type="GO" id="GO:0008658">
    <property type="term" value="F:penicillin binding"/>
    <property type="evidence" value="ECO:0007669"/>
    <property type="project" value="InterPro"/>
</dbReference>
<dbReference type="GO" id="GO:0051301">
    <property type="term" value="P:cell division"/>
    <property type="evidence" value="ECO:0007669"/>
    <property type="project" value="UniProtKB-KW"/>
</dbReference>
<feature type="region of interest" description="Disordered" evidence="1">
    <location>
        <begin position="251"/>
        <end position="274"/>
    </location>
</feature>
<dbReference type="GO" id="GO:0005886">
    <property type="term" value="C:plasma membrane"/>
    <property type="evidence" value="ECO:0007669"/>
    <property type="project" value="TreeGrafter"/>
</dbReference>
<feature type="domain" description="Penicillin binding protein A dimerisation" evidence="3">
    <location>
        <begin position="52"/>
        <end position="134"/>
    </location>
</feature>
<dbReference type="OrthoDB" id="9766847at2"/>
<dbReference type="InterPro" id="IPR050515">
    <property type="entry name" value="Beta-lactam/transpept"/>
</dbReference>
<dbReference type="HOGENOM" id="CLU_009289_1_0_11"/>
<dbReference type="InterPro" id="IPR054120">
    <property type="entry name" value="PBPA_dimer"/>
</dbReference>
<organism evidence="4 5">
    <name type="scientific">Brachybacterium muris UCD-AY4</name>
    <dbReference type="NCBI Taxonomy" id="1249481"/>
    <lineage>
        <taxon>Bacteria</taxon>
        <taxon>Bacillati</taxon>
        <taxon>Actinomycetota</taxon>
        <taxon>Actinomycetes</taxon>
        <taxon>Micrococcales</taxon>
        <taxon>Dermabacteraceae</taxon>
        <taxon>Brachybacterium</taxon>
    </lineage>
</organism>
<name>A0A022L0M2_9MICO</name>
<comment type="caution">
    <text evidence="4">The sequence shown here is derived from an EMBL/GenBank/DDBJ whole genome shotgun (WGS) entry which is preliminary data.</text>
</comment>
<accession>A0A022L0M2</accession>
<dbReference type="InterPro" id="IPR036138">
    <property type="entry name" value="PBP_dimer_sf"/>
</dbReference>
<dbReference type="Pfam" id="PF00905">
    <property type="entry name" value="Transpeptidase"/>
    <property type="match status" value="1"/>
</dbReference>
<evidence type="ECO:0000313" key="5">
    <source>
        <dbReference type="Proteomes" id="UP000019754"/>
    </source>
</evidence>
<proteinExistence type="predicted"/>
<dbReference type="InterPro" id="IPR012338">
    <property type="entry name" value="Beta-lactam/transpept-like"/>
</dbReference>
<keyword evidence="5" id="KW-1185">Reference proteome</keyword>
<evidence type="ECO:0000313" key="4">
    <source>
        <dbReference type="EMBL" id="EYT49429.1"/>
    </source>
</evidence>